<evidence type="ECO:0000313" key="3">
    <source>
        <dbReference type="Proteomes" id="UP000077628"/>
    </source>
</evidence>
<gene>
    <name evidence="2" type="ORF">A1355_21280</name>
</gene>
<name>A0A177P0I0_9GAMM</name>
<dbReference type="STRING" id="702114.A1355_21280"/>
<dbReference type="PROSITE" id="PS00330">
    <property type="entry name" value="HEMOLYSIN_CALCIUM"/>
    <property type="match status" value="4"/>
</dbReference>
<dbReference type="InterPro" id="IPR009091">
    <property type="entry name" value="RCC1/BLIP-II"/>
</dbReference>
<dbReference type="Gene3D" id="2.130.10.30">
    <property type="entry name" value="Regulator of chromosome condensation 1/beta-lactamase-inhibitor protein II"/>
    <property type="match status" value="3"/>
</dbReference>
<dbReference type="SUPFAM" id="SSF51120">
    <property type="entry name" value="beta-Roll"/>
    <property type="match status" value="3"/>
</dbReference>
<protein>
    <recommendedName>
        <fullName evidence="4">Calcium-binding protein</fullName>
    </recommendedName>
</protein>
<organism evidence="2 3">
    <name type="scientific">Methylomonas koyamae</name>
    <dbReference type="NCBI Taxonomy" id="702114"/>
    <lineage>
        <taxon>Bacteria</taxon>
        <taxon>Pseudomonadati</taxon>
        <taxon>Pseudomonadota</taxon>
        <taxon>Gammaproteobacteria</taxon>
        <taxon>Methylococcales</taxon>
        <taxon>Methylococcaceae</taxon>
        <taxon>Methylomonas</taxon>
    </lineage>
</organism>
<dbReference type="InterPro" id="IPR018511">
    <property type="entry name" value="Hemolysin-typ_Ca-bd_CS"/>
</dbReference>
<dbReference type="Gene3D" id="2.150.10.10">
    <property type="entry name" value="Serralysin-like metalloprotease, C-terminal"/>
    <property type="match status" value="3"/>
</dbReference>
<evidence type="ECO:0000313" key="2">
    <source>
        <dbReference type="EMBL" id="OAI23827.1"/>
    </source>
</evidence>
<dbReference type="InterPro" id="IPR011049">
    <property type="entry name" value="Serralysin-like_metalloprot_C"/>
</dbReference>
<dbReference type="EMBL" id="LUUK01000054">
    <property type="protein sequence ID" value="OAI23827.1"/>
    <property type="molecule type" value="Genomic_DNA"/>
</dbReference>
<proteinExistence type="predicted"/>
<keyword evidence="3" id="KW-1185">Reference proteome</keyword>
<dbReference type="Proteomes" id="UP000077628">
    <property type="component" value="Unassembled WGS sequence"/>
</dbReference>
<keyword evidence="1" id="KW-0106">Calcium</keyword>
<reference evidence="3" key="1">
    <citation type="submission" date="2016-03" db="EMBL/GenBank/DDBJ databases">
        <authorList>
            <person name="Heylen K."/>
            <person name="De Vos P."/>
            <person name="Vekeman B."/>
        </authorList>
    </citation>
    <scope>NUCLEOTIDE SEQUENCE [LARGE SCALE GENOMIC DNA]</scope>
    <source>
        <strain evidence="3">R-45383</strain>
    </source>
</reference>
<dbReference type="Pfam" id="PF00353">
    <property type="entry name" value="HemolysinCabind"/>
    <property type="match status" value="3"/>
</dbReference>
<dbReference type="PANTHER" id="PTHR45982:SF1">
    <property type="entry name" value="REGULATOR OF CHROMOSOME CONDENSATION"/>
    <property type="match status" value="1"/>
</dbReference>
<dbReference type="InterPro" id="IPR001343">
    <property type="entry name" value="Hemolysn_Ca-bd"/>
</dbReference>
<dbReference type="PRINTS" id="PR00313">
    <property type="entry name" value="CABNDNGRPT"/>
</dbReference>
<comment type="caution">
    <text evidence="2">The sequence shown here is derived from an EMBL/GenBank/DDBJ whole genome shotgun (WGS) entry which is preliminary data.</text>
</comment>
<dbReference type="SUPFAM" id="SSF50985">
    <property type="entry name" value="RCC1/BLIP-II"/>
    <property type="match status" value="2"/>
</dbReference>
<evidence type="ECO:0000256" key="1">
    <source>
        <dbReference type="ARBA" id="ARBA00022837"/>
    </source>
</evidence>
<accession>A0A177P0I0</accession>
<evidence type="ECO:0008006" key="4">
    <source>
        <dbReference type="Google" id="ProtNLM"/>
    </source>
</evidence>
<dbReference type="AlphaFoldDB" id="A0A177P0I0"/>
<dbReference type="InterPro" id="IPR051553">
    <property type="entry name" value="Ran_GTPase-activating"/>
</dbReference>
<dbReference type="PANTHER" id="PTHR45982">
    <property type="entry name" value="REGULATOR OF CHROMOSOME CONDENSATION"/>
    <property type="match status" value="1"/>
</dbReference>
<sequence length="1009" mass="102743">MAAADMTGLSALGGNSLLEVQAGETEAQAPSLSDSGLLDNINDANTWLFPGHTAGAWQNPFSFAAIKTNGAVITWGGTTDYSGEMASQLNGEKDVVHVYSSGASFAALHADGSVSVWGASLGDYRDAMQALDGSVPALQMFSTQFGAFAALRADGSLVTWGSIAAFNSSDPIAAQLDGTIDVEQVFSTSQDFAALRADGSVVTWGSSYYVGDSSGVAGQLDGTVDVVDISSTGYAFAALRADGSVVTWGFSPFGGDASTVAGQLDGSLDVLSIAANFVSFAAIRADGSVVTWGESAWGGNSGAVADQLDGTVDVVRIFSSLYAFAALRSDGSVVTWGRDSDGGDSRSVASSLNGTVDVAEIYATENAFAAVRADGSVVTWGDAEYGGDSSAVADEIDGTIDVVNVCATNGAFAALRADGSVVTWGYAFTGGDSSTVSAALDGTVDVVQLVSSGVAFAALRADGSVVTWGDSQFGGDSAAVAAELRKNVLELATVEDDRHLTFAVNQLPVLSGVDDATFAGPFQSRTPQIVDGDVGVSDAITNNLVRGQLLVSYDPYFAGSYSDNLSFVDGVGGIEVSGRALSFDGHAFAELDAIENGAHGGRLVCHFTTDYATPAAIEALIQALAFQNDPQANSYNPESRVLTIRISDGEGQTSNPVQITIHTVATTVGNDDAISYFGGERADAIFGLGGNDTLNGLAGDDWLDGGTGADNLIGGAGNDTYIVDNLKDKIVELAGQGVDTVEAGVSFTLTKFLENLTLTGANSIAGKGNSLANTITGNSGGNVLTGAAGDDTLDGRLGNDSLLGGAGNDWLLGSLGDDLFNGGAGIDTVTFAEAGNGVSVSLLTSGAQATGVGNDRFVGIENLIGGDQADYLSGGNVGNRLDGGGGNDVLRGLKGKDVLIGGDGEDIFVFDTKFSKANLDSMLDFASGTDRIQLDDAVCKNIGGLGRLAMDDERFYLGANAHDASDRVVYDPSSGTLYYDADGTGSTAAVPIVLVANHGPVVATDLWIA</sequence>
<dbReference type="GO" id="GO:0005509">
    <property type="term" value="F:calcium ion binding"/>
    <property type="evidence" value="ECO:0007669"/>
    <property type="project" value="InterPro"/>
</dbReference>